<proteinExistence type="predicted"/>
<dbReference type="PANTHER" id="PTHR47992">
    <property type="entry name" value="PROTEIN PHOSPHATASE"/>
    <property type="match status" value="1"/>
</dbReference>
<dbReference type="CDD" id="cd00143">
    <property type="entry name" value="PP2Cc"/>
    <property type="match status" value="1"/>
</dbReference>
<dbReference type="InterPro" id="IPR001932">
    <property type="entry name" value="PPM-type_phosphatase-like_dom"/>
</dbReference>
<feature type="domain" description="PPM-type phosphatase" evidence="1">
    <location>
        <begin position="2"/>
        <end position="243"/>
    </location>
</feature>
<dbReference type="SMART" id="SM00331">
    <property type="entry name" value="PP2C_SIG"/>
    <property type="match status" value="1"/>
</dbReference>
<dbReference type="Proteomes" id="UP000184128">
    <property type="component" value="Unassembled WGS sequence"/>
</dbReference>
<dbReference type="GO" id="GO:0004722">
    <property type="term" value="F:protein serine/threonine phosphatase activity"/>
    <property type="evidence" value="ECO:0007669"/>
    <property type="project" value="InterPro"/>
</dbReference>
<dbReference type="STRING" id="1121025.SAMN02745249_01016"/>
<dbReference type="Pfam" id="PF13672">
    <property type="entry name" value="PP2C_2"/>
    <property type="match status" value="1"/>
</dbReference>
<dbReference type="EMBL" id="FQUF01000013">
    <property type="protein sequence ID" value="SHE72848.1"/>
    <property type="molecule type" value="Genomic_DNA"/>
</dbReference>
<dbReference type="SUPFAM" id="SSF81606">
    <property type="entry name" value="PP2C-like"/>
    <property type="match status" value="1"/>
</dbReference>
<reference evidence="2 3" key="1">
    <citation type="submission" date="2016-11" db="EMBL/GenBank/DDBJ databases">
        <authorList>
            <person name="Jaros S."/>
            <person name="Januszkiewicz K."/>
            <person name="Wedrychowicz H."/>
        </authorList>
    </citation>
    <scope>NUCLEOTIDE SEQUENCE [LARGE SCALE GENOMIC DNA]</scope>
    <source>
        <strain evidence="2 3">DSM 15692</strain>
    </source>
</reference>
<name>A0A1M4VV84_9LACT</name>
<evidence type="ECO:0000313" key="2">
    <source>
        <dbReference type="EMBL" id="SHE72848.1"/>
    </source>
</evidence>
<organism evidence="2 3">
    <name type="scientific">Atopostipes suicloacalis DSM 15692</name>
    <dbReference type="NCBI Taxonomy" id="1121025"/>
    <lineage>
        <taxon>Bacteria</taxon>
        <taxon>Bacillati</taxon>
        <taxon>Bacillota</taxon>
        <taxon>Bacilli</taxon>
        <taxon>Lactobacillales</taxon>
        <taxon>Carnobacteriaceae</taxon>
        <taxon>Atopostipes</taxon>
    </lineage>
</organism>
<dbReference type="AlphaFoldDB" id="A0A1M4VV84"/>
<keyword evidence="3" id="KW-1185">Reference proteome</keyword>
<dbReference type="PROSITE" id="PS51746">
    <property type="entry name" value="PPM_2"/>
    <property type="match status" value="1"/>
</dbReference>
<dbReference type="OrthoDB" id="9801841at2"/>
<dbReference type="SMART" id="SM00332">
    <property type="entry name" value="PP2Cc"/>
    <property type="match status" value="1"/>
</dbReference>
<dbReference type="NCBIfam" id="NF033484">
    <property type="entry name" value="Stp1_PP2C_phos"/>
    <property type="match status" value="1"/>
</dbReference>
<dbReference type="InterPro" id="IPR015655">
    <property type="entry name" value="PP2C"/>
</dbReference>
<sequence>MKYSLKTHQGKRKDNQDYAGVFFNQSGLLLAVLCDGLGGHQAGDIASEMAVSQIGNGWEGTDFSSQDTYLVQNWLKEKINKENARIYEAASTYSDLEGMGTTLVASVILKENVLFSNIGDSRAYTYFNNQIELVTEDHSFVSELQRKGALTDLEALTHYNRNALTRSLGVEGQVDVDFFKRLINKVDVIMLNSDGLSNAVSETEMLEILKQTDLSLDQKSEMLVNKAIENEGSDNITVSLIDVNMTPDHKVGEDK</sequence>
<dbReference type="RefSeq" id="WP_073297295.1">
    <property type="nucleotide sequence ID" value="NZ_FQUF01000013.1"/>
</dbReference>
<protein>
    <submittedName>
        <fullName evidence="2">Protein phosphatase</fullName>
    </submittedName>
</protein>
<evidence type="ECO:0000259" key="1">
    <source>
        <dbReference type="PROSITE" id="PS51746"/>
    </source>
</evidence>
<accession>A0A1M4VV84</accession>
<gene>
    <name evidence="2" type="ORF">SAMN02745249_01016</name>
</gene>
<dbReference type="Gene3D" id="3.60.40.10">
    <property type="entry name" value="PPM-type phosphatase domain"/>
    <property type="match status" value="1"/>
</dbReference>
<evidence type="ECO:0000313" key="3">
    <source>
        <dbReference type="Proteomes" id="UP000184128"/>
    </source>
</evidence>
<dbReference type="InterPro" id="IPR036457">
    <property type="entry name" value="PPM-type-like_dom_sf"/>
</dbReference>